<dbReference type="Proteomes" id="UP000188324">
    <property type="component" value="Chromosome"/>
</dbReference>
<keyword evidence="3" id="KW-1185">Reference proteome</keyword>
<accession>A0A1Q2CI32</accession>
<reference evidence="2 3" key="1">
    <citation type="journal article" date="2016" name="Int. J. Syst. Evol. Microbiol.">
        <title>Tessaracoccus flavus sp. nov., isolated from the drainage system of a lindane-producing factory.</title>
        <authorList>
            <person name="Kumari R."/>
            <person name="Singh P."/>
            <person name="Schumann P."/>
            <person name="Lal R."/>
        </authorList>
    </citation>
    <scope>NUCLEOTIDE SEQUENCE [LARGE SCALE GENOMIC DNA]</scope>
    <source>
        <strain evidence="2 3">RP1T</strain>
    </source>
</reference>
<sequence>MTSERSHAAYRAPDNVAWIDGAALDMGEELYLTRMPDGHSVLLAGSARLIWLVAAEGGDVLPGVAELVGMPPSEIADDVAQFLDDLVSRGLLTRDHRPSRNRGEQIPMQPTLGGGAPCGGVCN</sequence>
<dbReference type="OrthoDB" id="3784458at2"/>
<dbReference type="Pfam" id="PF05402">
    <property type="entry name" value="PqqD"/>
    <property type="match status" value="1"/>
</dbReference>
<proteinExistence type="predicted"/>
<name>A0A1Q2CI32_9ACTN</name>
<dbReference type="STRING" id="1610493.RPIT_13970"/>
<evidence type="ECO:0000256" key="1">
    <source>
        <dbReference type="SAM" id="MobiDB-lite"/>
    </source>
</evidence>
<dbReference type="RefSeq" id="WP_077343981.1">
    <property type="nucleotide sequence ID" value="NZ_CP019605.1"/>
</dbReference>
<gene>
    <name evidence="2" type="ORF">RPIT_13970</name>
</gene>
<dbReference type="InterPro" id="IPR008792">
    <property type="entry name" value="PQQD"/>
</dbReference>
<evidence type="ECO:0000313" key="3">
    <source>
        <dbReference type="Proteomes" id="UP000188324"/>
    </source>
</evidence>
<protein>
    <submittedName>
        <fullName evidence="2">Uncharacterized protein</fullName>
    </submittedName>
</protein>
<organism evidence="2 3">
    <name type="scientific">Tessaracoccus flavus</name>
    <dbReference type="NCBI Taxonomy" id="1610493"/>
    <lineage>
        <taxon>Bacteria</taxon>
        <taxon>Bacillati</taxon>
        <taxon>Actinomycetota</taxon>
        <taxon>Actinomycetes</taxon>
        <taxon>Propionibacteriales</taxon>
        <taxon>Propionibacteriaceae</taxon>
        <taxon>Tessaracoccus</taxon>
    </lineage>
</organism>
<feature type="compositionally biased region" description="Gly residues" evidence="1">
    <location>
        <begin position="112"/>
        <end position="123"/>
    </location>
</feature>
<dbReference type="EMBL" id="CP019605">
    <property type="protein sequence ID" value="AQP45772.1"/>
    <property type="molecule type" value="Genomic_DNA"/>
</dbReference>
<evidence type="ECO:0000313" key="2">
    <source>
        <dbReference type="EMBL" id="AQP45772.1"/>
    </source>
</evidence>
<feature type="region of interest" description="Disordered" evidence="1">
    <location>
        <begin position="95"/>
        <end position="123"/>
    </location>
</feature>
<dbReference type="KEGG" id="tfl:RPIT_13970"/>
<dbReference type="AlphaFoldDB" id="A0A1Q2CI32"/>